<dbReference type="RefSeq" id="WP_016918317.1">
    <property type="nucleotide sequence ID" value="NZ_CP044331.1"/>
</dbReference>
<dbReference type="Gene3D" id="1.10.220.30">
    <property type="match status" value="3"/>
</dbReference>
<dbReference type="SUPFAM" id="SSF48029">
    <property type="entry name" value="FliG"/>
    <property type="match status" value="2"/>
</dbReference>
<keyword evidence="14" id="KW-0282">Flagellum</keyword>
<evidence type="ECO:0000256" key="4">
    <source>
        <dbReference type="ARBA" id="ARBA00021870"/>
    </source>
</evidence>
<evidence type="ECO:0000256" key="7">
    <source>
        <dbReference type="ARBA" id="ARBA00022779"/>
    </source>
</evidence>
<dbReference type="GO" id="GO:0003774">
    <property type="term" value="F:cytoskeletal motor activity"/>
    <property type="evidence" value="ECO:0007669"/>
    <property type="project" value="InterPro"/>
</dbReference>
<keyword evidence="15" id="KW-1185">Reference proteome</keyword>
<keyword evidence="7" id="KW-0283">Flagellar rotation</keyword>
<dbReference type="GO" id="GO:0071973">
    <property type="term" value="P:bacterial-type flagellum-dependent cell motility"/>
    <property type="evidence" value="ECO:0007669"/>
    <property type="project" value="InterPro"/>
</dbReference>
<keyword evidence="9" id="KW-0975">Bacterial flagellum</keyword>
<dbReference type="PRINTS" id="PR00954">
    <property type="entry name" value="FLGMOTORFLIG"/>
</dbReference>
<keyword evidence="6" id="KW-0145">Chemotaxis</keyword>
<gene>
    <name evidence="14" type="primary">fliG</name>
    <name evidence="14" type="ORF">F7D14_10810</name>
</gene>
<proteinExistence type="inferred from homology"/>
<dbReference type="KEGG" id="mpar:F7D14_10810"/>
<dbReference type="EMBL" id="CP044331">
    <property type="protein sequence ID" value="QGM97910.1"/>
    <property type="molecule type" value="Genomic_DNA"/>
</dbReference>
<evidence type="ECO:0000256" key="9">
    <source>
        <dbReference type="ARBA" id="ARBA00023143"/>
    </source>
</evidence>
<dbReference type="InterPro" id="IPR023087">
    <property type="entry name" value="Flg_Motor_Flig_C"/>
</dbReference>
<dbReference type="PANTHER" id="PTHR30534">
    <property type="entry name" value="FLAGELLAR MOTOR SWITCH PROTEIN FLIG"/>
    <property type="match status" value="1"/>
</dbReference>
<dbReference type="GO" id="GO:0006935">
    <property type="term" value="P:chemotaxis"/>
    <property type="evidence" value="ECO:0007669"/>
    <property type="project" value="UniProtKB-KW"/>
</dbReference>
<evidence type="ECO:0000259" key="13">
    <source>
        <dbReference type="Pfam" id="PF14842"/>
    </source>
</evidence>
<evidence type="ECO:0000256" key="10">
    <source>
        <dbReference type="ARBA" id="ARBA00025598"/>
    </source>
</evidence>
<evidence type="ECO:0000259" key="12">
    <source>
        <dbReference type="Pfam" id="PF14841"/>
    </source>
</evidence>
<dbReference type="InterPro" id="IPR028263">
    <property type="entry name" value="FliG_N"/>
</dbReference>
<evidence type="ECO:0000259" key="11">
    <source>
        <dbReference type="Pfam" id="PF01706"/>
    </source>
</evidence>
<dbReference type="Pfam" id="PF14842">
    <property type="entry name" value="FliG_N"/>
    <property type="match status" value="1"/>
</dbReference>
<dbReference type="PANTHER" id="PTHR30534:SF0">
    <property type="entry name" value="FLAGELLAR MOTOR SWITCH PROTEIN FLIG"/>
    <property type="match status" value="1"/>
</dbReference>
<evidence type="ECO:0000313" key="14">
    <source>
        <dbReference type="EMBL" id="QGM97910.1"/>
    </source>
</evidence>
<comment type="function">
    <text evidence="10">FliG is one of three proteins (FliG, FliN, FliM) that forms the rotor-mounted switch complex (C ring), located at the base of the basal body. This complex interacts with the CheY and CheZ chemotaxis proteins, in addition to contacting components of the motor that determine the direction of flagellar rotation.</text>
</comment>
<protein>
    <recommendedName>
        <fullName evidence="4">Flagellar motor switch protein FliG</fullName>
    </recommendedName>
</protein>
<dbReference type="Pfam" id="PF01706">
    <property type="entry name" value="FliG_C"/>
    <property type="match status" value="1"/>
</dbReference>
<dbReference type="GO" id="GO:0009425">
    <property type="term" value="C:bacterial-type flagellum basal body"/>
    <property type="evidence" value="ECO:0007669"/>
    <property type="project" value="UniProtKB-SubCell"/>
</dbReference>
<evidence type="ECO:0000256" key="1">
    <source>
        <dbReference type="ARBA" id="ARBA00004117"/>
    </source>
</evidence>
<keyword evidence="14" id="KW-0966">Cell projection</keyword>
<evidence type="ECO:0000256" key="6">
    <source>
        <dbReference type="ARBA" id="ARBA00022500"/>
    </source>
</evidence>
<keyword evidence="8" id="KW-0472">Membrane</keyword>
<dbReference type="InterPro" id="IPR000090">
    <property type="entry name" value="Flg_Motor_Flig"/>
</dbReference>
<feature type="domain" description="Flagellar motor switch protein FliG N-terminal" evidence="13">
    <location>
        <begin position="14"/>
        <end position="113"/>
    </location>
</feature>
<reference evidence="14 15" key="1">
    <citation type="submission" date="2019-09" db="EMBL/GenBank/DDBJ databases">
        <title>Isolation and complete genome sequencing of Methylocystis species.</title>
        <authorList>
            <person name="Rumah B.L."/>
            <person name="Stead C.E."/>
            <person name="Stevens B.C."/>
            <person name="Minton N.P."/>
            <person name="Grosse-Honebrink A."/>
            <person name="Zhang Y."/>
        </authorList>
    </citation>
    <scope>NUCLEOTIDE SEQUENCE [LARGE SCALE GENOMIC DNA]</scope>
    <source>
        <strain evidence="14 15">BRCS2</strain>
    </source>
</reference>
<sequence>MTDLAAQDKEDRPLGGAEKVAAVLLALDREASSRVLKHFDHQELRRVARVAAGLGAVPQSMLENICAGLVEEIKGGDPDLVGGPALAEELLASVLPDEQVADIMSDVRGSSNQYLWRRVAALPDTMLADYLSAEHPQTIAIVLARVEPAVAARVLAQLSASTRAQAMRRMLISKPAAEPVLHLIEEALQADLFATTNAPSTSEVSAKVAGIVNQLEREQINDVLAGLSEAEPMLAEQLKALLFSFEDIAGLGQRARMVVFDQAPTDRVILALRDADAALREAVLPCLSARTRRMVEAELAAPAEPPRREVLAAQREIANLVLRLAGQGLIDLAPDIAS</sequence>
<dbReference type="InterPro" id="IPR011002">
    <property type="entry name" value="FliG_a-hlx"/>
</dbReference>
<name>A0A6B8MB73_9HYPH</name>
<keyword evidence="5" id="KW-1003">Cell membrane</keyword>
<accession>A0A6B8MB73</accession>
<dbReference type="Pfam" id="PF14841">
    <property type="entry name" value="FliG_M"/>
    <property type="match status" value="1"/>
</dbReference>
<organism evidence="14 15">
    <name type="scientific">Methylocystis parvus</name>
    <dbReference type="NCBI Taxonomy" id="134"/>
    <lineage>
        <taxon>Bacteria</taxon>
        <taxon>Pseudomonadati</taxon>
        <taxon>Pseudomonadota</taxon>
        <taxon>Alphaproteobacteria</taxon>
        <taxon>Hyphomicrobiales</taxon>
        <taxon>Methylocystaceae</taxon>
        <taxon>Methylocystis</taxon>
    </lineage>
</organism>
<feature type="domain" description="Flagellar motor switch protein FliG C-terminal" evidence="11">
    <location>
        <begin position="227"/>
        <end position="332"/>
    </location>
</feature>
<comment type="subcellular location">
    <subcellularLocation>
        <location evidence="1">Bacterial flagellum basal body</location>
    </subcellularLocation>
    <subcellularLocation>
        <location evidence="2">Cell membrane</location>
        <topology evidence="2">Peripheral membrane protein</topology>
        <orientation evidence="2">Cytoplasmic side</orientation>
    </subcellularLocation>
</comment>
<dbReference type="AlphaFoldDB" id="A0A6B8MB73"/>
<evidence type="ECO:0000256" key="5">
    <source>
        <dbReference type="ARBA" id="ARBA00022475"/>
    </source>
</evidence>
<dbReference type="InterPro" id="IPR032779">
    <property type="entry name" value="FliG_M"/>
</dbReference>
<keyword evidence="14" id="KW-0969">Cilium</keyword>
<comment type="similarity">
    <text evidence="3">Belongs to the FliG family.</text>
</comment>
<evidence type="ECO:0000256" key="2">
    <source>
        <dbReference type="ARBA" id="ARBA00004413"/>
    </source>
</evidence>
<evidence type="ECO:0000313" key="15">
    <source>
        <dbReference type="Proteomes" id="UP000422569"/>
    </source>
</evidence>
<dbReference type="Proteomes" id="UP000422569">
    <property type="component" value="Chromosome"/>
</dbReference>
<evidence type="ECO:0000256" key="3">
    <source>
        <dbReference type="ARBA" id="ARBA00010299"/>
    </source>
</evidence>
<dbReference type="GO" id="GO:0005886">
    <property type="term" value="C:plasma membrane"/>
    <property type="evidence" value="ECO:0007669"/>
    <property type="project" value="UniProtKB-SubCell"/>
</dbReference>
<feature type="domain" description="Flagellar motor switch protein FliG middle" evidence="12">
    <location>
        <begin position="126"/>
        <end position="195"/>
    </location>
</feature>
<evidence type="ECO:0000256" key="8">
    <source>
        <dbReference type="ARBA" id="ARBA00023136"/>
    </source>
</evidence>